<dbReference type="InterPro" id="IPR005119">
    <property type="entry name" value="LysR_subst-bd"/>
</dbReference>
<dbReference type="PANTHER" id="PTHR30537:SF1">
    <property type="entry name" value="HTH-TYPE TRANSCRIPTIONAL REGULATOR PGRR"/>
    <property type="match status" value="1"/>
</dbReference>
<dbReference type="Pfam" id="PF00126">
    <property type="entry name" value="HTH_1"/>
    <property type="match status" value="1"/>
</dbReference>
<dbReference type="InterPro" id="IPR058163">
    <property type="entry name" value="LysR-type_TF_proteobact-type"/>
</dbReference>
<keyword evidence="4" id="KW-0804">Transcription</keyword>
<dbReference type="Gene3D" id="3.40.190.290">
    <property type="match status" value="1"/>
</dbReference>
<keyword evidence="3" id="KW-0238">DNA-binding</keyword>
<dbReference type="RefSeq" id="WP_394846512.1">
    <property type="nucleotide sequence ID" value="NZ_CP089982.1"/>
</dbReference>
<gene>
    <name evidence="6" type="ORF">LZC95_03490</name>
</gene>
<dbReference type="SUPFAM" id="SSF53850">
    <property type="entry name" value="Periplasmic binding protein-like II"/>
    <property type="match status" value="1"/>
</dbReference>
<dbReference type="InterPro" id="IPR000847">
    <property type="entry name" value="LysR_HTH_N"/>
</dbReference>
<organism evidence="6 7">
    <name type="scientific">Pendulispora brunnea</name>
    <dbReference type="NCBI Taxonomy" id="2905690"/>
    <lineage>
        <taxon>Bacteria</taxon>
        <taxon>Pseudomonadati</taxon>
        <taxon>Myxococcota</taxon>
        <taxon>Myxococcia</taxon>
        <taxon>Myxococcales</taxon>
        <taxon>Sorangiineae</taxon>
        <taxon>Pendulisporaceae</taxon>
        <taxon>Pendulispora</taxon>
    </lineage>
</organism>
<name>A0ABZ2KHR1_9BACT</name>
<dbReference type="CDD" id="cd08474">
    <property type="entry name" value="PBP2_CrgA_like_5"/>
    <property type="match status" value="1"/>
</dbReference>
<keyword evidence="2" id="KW-0805">Transcription regulation</keyword>
<evidence type="ECO:0000256" key="4">
    <source>
        <dbReference type="ARBA" id="ARBA00023163"/>
    </source>
</evidence>
<dbReference type="InterPro" id="IPR036388">
    <property type="entry name" value="WH-like_DNA-bd_sf"/>
</dbReference>
<dbReference type="PRINTS" id="PR00039">
    <property type="entry name" value="HTHLYSR"/>
</dbReference>
<evidence type="ECO:0000256" key="2">
    <source>
        <dbReference type="ARBA" id="ARBA00023015"/>
    </source>
</evidence>
<dbReference type="InterPro" id="IPR036390">
    <property type="entry name" value="WH_DNA-bd_sf"/>
</dbReference>
<evidence type="ECO:0000256" key="1">
    <source>
        <dbReference type="ARBA" id="ARBA00009437"/>
    </source>
</evidence>
<evidence type="ECO:0000313" key="6">
    <source>
        <dbReference type="EMBL" id="WXA95901.1"/>
    </source>
</evidence>
<accession>A0ABZ2KHR1</accession>
<dbReference type="EMBL" id="CP089982">
    <property type="protein sequence ID" value="WXA95901.1"/>
    <property type="molecule type" value="Genomic_DNA"/>
</dbReference>
<dbReference type="Gene3D" id="1.10.10.10">
    <property type="entry name" value="Winged helix-like DNA-binding domain superfamily/Winged helix DNA-binding domain"/>
    <property type="match status" value="1"/>
</dbReference>
<evidence type="ECO:0000259" key="5">
    <source>
        <dbReference type="PROSITE" id="PS50931"/>
    </source>
</evidence>
<protein>
    <submittedName>
        <fullName evidence="6">LysR family transcriptional regulator</fullName>
    </submittedName>
</protein>
<dbReference type="Proteomes" id="UP001379533">
    <property type="component" value="Chromosome"/>
</dbReference>
<dbReference type="Pfam" id="PF03466">
    <property type="entry name" value="LysR_substrate"/>
    <property type="match status" value="1"/>
</dbReference>
<dbReference type="PROSITE" id="PS50931">
    <property type="entry name" value="HTH_LYSR"/>
    <property type="match status" value="1"/>
</dbReference>
<comment type="similarity">
    <text evidence="1">Belongs to the LysR transcriptional regulatory family.</text>
</comment>
<proteinExistence type="inferred from homology"/>
<dbReference type="PANTHER" id="PTHR30537">
    <property type="entry name" value="HTH-TYPE TRANSCRIPTIONAL REGULATOR"/>
    <property type="match status" value="1"/>
</dbReference>
<evidence type="ECO:0000313" key="7">
    <source>
        <dbReference type="Proteomes" id="UP001379533"/>
    </source>
</evidence>
<evidence type="ECO:0000256" key="3">
    <source>
        <dbReference type="ARBA" id="ARBA00023125"/>
    </source>
</evidence>
<feature type="domain" description="HTH lysR-type" evidence="5">
    <location>
        <begin position="3"/>
        <end position="60"/>
    </location>
</feature>
<dbReference type="SUPFAM" id="SSF46785">
    <property type="entry name" value="Winged helix' DNA-binding domain"/>
    <property type="match status" value="1"/>
</dbReference>
<sequence>MKDELAGIATFLRVAEKKSFTTAAAELGVTASAVSQTVRQLEDRLGVRLFQRTTRSVSLTEAGQRLLDRVRPAVADVRDAVESLAELRDRPAGTLRITISQVAMAIVLEPVMDAFLAEHPDIRLDLSIDDGLVDIAAHGFDAGVRLGEVLDKEMIAVRVSGEQRSAIVGAPSYFAKHGKPKHPRDLHRHDCIGYRRITGGDMYKWEFDEPDGKAFQMAVDGRIVANDGNMMLRVAARGLGVAYALEDVARPYLERGDLVRVLADYCAPFPGFFLYYPSRIQVPLKLRALIDFLSKAPKRRKRKT</sequence>
<keyword evidence="7" id="KW-1185">Reference proteome</keyword>
<reference evidence="6 7" key="1">
    <citation type="submission" date="2021-12" db="EMBL/GenBank/DDBJ databases">
        <title>Discovery of the Pendulisporaceae a myxobacterial family with distinct sporulation behavior and unique specialized metabolism.</title>
        <authorList>
            <person name="Garcia R."/>
            <person name="Popoff A."/>
            <person name="Bader C.D."/>
            <person name="Loehr J."/>
            <person name="Walesch S."/>
            <person name="Walt C."/>
            <person name="Boldt J."/>
            <person name="Bunk B."/>
            <person name="Haeckl F.J.F.P.J."/>
            <person name="Gunesch A.P."/>
            <person name="Birkelbach J."/>
            <person name="Nuebel U."/>
            <person name="Pietschmann T."/>
            <person name="Bach T."/>
            <person name="Mueller R."/>
        </authorList>
    </citation>
    <scope>NUCLEOTIDE SEQUENCE [LARGE SCALE GENOMIC DNA]</scope>
    <source>
        <strain evidence="6 7">MSr12523</strain>
    </source>
</reference>